<gene>
    <name evidence="4" type="ORF">QF035_009044</name>
</gene>
<reference evidence="4 5" key="1">
    <citation type="submission" date="2023-07" db="EMBL/GenBank/DDBJ databases">
        <title>Comparative genomics of wheat-associated soil bacteria to identify genetic determinants of phenazine resistance.</title>
        <authorList>
            <person name="Mouncey N."/>
        </authorList>
    </citation>
    <scope>NUCLEOTIDE SEQUENCE [LARGE SCALE GENOMIC DNA]</scope>
    <source>
        <strain evidence="4 5">V2I4</strain>
    </source>
</reference>
<evidence type="ECO:0000256" key="2">
    <source>
        <dbReference type="ARBA" id="ARBA00023004"/>
    </source>
</evidence>
<dbReference type="InterPro" id="IPR042098">
    <property type="entry name" value="TauD-like_sf"/>
</dbReference>
<accession>A0ABU0T7C9</accession>
<dbReference type="InterPro" id="IPR003819">
    <property type="entry name" value="TauD/TfdA-like"/>
</dbReference>
<organism evidence="4 5">
    <name type="scientific">Streptomyces umbrinus</name>
    <dbReference type="NCBI Taxonomy" id="67370"/>
    <lineage>
        <taxon>Bacteria</taxon>
        <taxon>Bacillati</taxon>
        <taxon>Actinomycetota</taxon>
        <taxon>Actinomycetes</taxon>
        <taxon>Kitasatosporales</taxon>
        <taxon>Streptomycetaceae</taxon>
        <taxon>Streptomyces</taxon>
        <taxon>Streptomyces phaeochromogenes group</taxon>
    </lineage>
</organism>
<keyword evidence="2" id="KW-0408">Iron</keyword>
<dbReference type="RefSeq" id="WP_307527624.1">
    <property type="nucleotide sequence ID" value="NZ_JAUSZI010000002.1"/>
</dbReference>
<comment type="caution">
    <text evidence="4">The sequence shown here is derived from an EMBL/GenBank/DDBJ whole genome shotgun (WGS) entry which is preliminary data.</text>
</comment>
<name>A0ABU0T7C9_9ACTN</name>
<protein>
    <recommendedName>
        <fullName evidence="3">TauD/TfdA-like domain-containing protein</fullName>
    </recommendedName>
</protein>
<evidence type="ECO:0000256" key="1">
    <source>
        <dbReference type="ARBA" id="ARBA00023002"/>
    </source>
</evidence>
<sequence length="285" mass="30385">MPTPLIDTPAAATTCLPDFSTVPAPPVETSNWSLPDTGVRRRVAAEYCKRGYAIVHVPGSIPSHDDLAALADALGLGQPFTPPLYAGSSHTLGGVSRLTAVRDAAHPFQDTAGQNVHCDGTLQQLGEIPTTVMMCAAEAAAGGLSYLVDLVDAYAELRRLDPEAAAQLAHAEALVRTSTFIDDQFVAAPAFAEEQPGMWITRYSRTATDTYRSSPGQQAALDRALAIMDAAAMPSSSYRVSFTLRSGQALVLANDRLGHGRTAYRDDPARPRLLLRGLFTRRPLA</sequence>
<dbReference type="Gene3D" id="3.60.130.10">
    <property type="entry name" value="Clavaminate synthase-like"/>
    <property type="match status" value="1"/>
</dbReference>
<dbReference type="Pfam" id="PF02668">
    <property type="entry name" value="TauD"/>
    <property type="match status" value="1"/>
</dbReference>
<feature type="domain" description="TauD/TfdA-like" evidence="3">
    <location>
        <begin position="50"/>
        <end position="276"/>
    </location>
</feature>
<keyword evidence="1" id="KW-0560">Oxidoreductase</keyword>
<dbReference type="EMBL" id="JAUSZI010000002">
    <property type="protein sequence ID" value="MDQ1031462.1"/>
    <property type="molecule type" value="Genomic_DNA"/>
</dbReference>
<dbReference type="SUPFAM" id="SSF51197">
    <property type="entry name" value="Clavaminate synthase-like"/>
    <property type="match status" value="1"/>
</dbReference>
<proteinExistence type="predicted"/>
<evidence type="ECO:0000259" key="3">
    <source>
        <dbReference type="Pfam" id="PF02668"/>
    </source>
</evidence>
<dbReference type="Proteomes" id="UP001230328">
    <property type="component" value="Unassembled WGS sequence"/>
</dbReference>
<keyword evidence="5" id="KW-1185">Reference proteome</keyword>
<evidence type="ECO:0000313" key="4">
    <source>
        <dbReference type="EMBL" id="MDQ1031462.1"/>
    </source>
</evidence>
<evidence type="ECO:0000313" key="5">
    <source>
        <dbReference type="Proteomes" id="UP001230328"/>
    </source>
</evidence>